<dbReference type="CDD" id="cd06588">
    <property type="entry name" value="PhnB_like"/>
    <property type="match status" value="1"/>
</dbReference>
<reference evidence="3" key="1">
    <citation type="journal article" date="2019" name="Int. J. Syst. Evol. Microbiol.">
        <title>The Global Catalogue of Microorganisms (GCM) 10K type strain sequencing project: providing services to taxonomists for standard genome sequencing and annotation.</title>
        <authorList>
            <consortium name="The Broad Institute Genomics Platform"/>
            <consortium name="The Broad Institute Genome Sequencing Center for Infectious Disease"/>
            <person name="Wu L."/>
            <person name="Ma J."/>
        </authorList>
    </citation>
    <scope>NUCLEOTIDE SEQUENCE [LARGE SCALE GENOMIC DNA]</scope>
    <source>
        <strain evidence="3">JCM 17705</strain>
    </source>
</reference>
<feature type="domain" description="PhnB-like" evidence="1">
    <location>
        <begin position="4"/>
        <end position="134"/>
    </location>
</feature>
<dbReference type="InterPro" id="IPR029068">
    <property type="entry name" value="Glyas_Bleomycin-R_OHBP_Dase"/>
</dbReference>
<dbReference type="Gene3D" id="3.10.180.10">
    <property type="entry name" value="2,3-Dihydroxybiphenyl 1,2-Dioxygenase, domain 1"/>
    <property type="match status" value="1"/>
</dbReference>
<comment type="caution">
    <text evidence="2">The sequence shown here is derived from an EMBL/GenBank/DDBJ whole genome shotgun (WGS) entry which is preliminary data.</text>
</comment>
<evidence type="ECO:0000313" key="3">
    <source>
        <dbReference type="Proteomes" id="UP001500582"/>
    </source>
</evidence>
<dbReference type="InterPro" id="IPR028973">
    <property type="entry name" value="PhnB-like"/>
</dbReference>
<dbReference type="Proteomes" id="UP001500582">
    <property type="component" value="Unassembled WGS sequence"/>
</dbReference>
<protein>
    <submittedName>
        <fullName evidence="2">VOC family protein</fullName>
    </submittedName>
</protein>
<name>A0ABP8GHJ5_9SPHI</name>
<evidence type="ECO:0000313" key="2">
    <source>
        <dbReference type="EMBL" id="GAA4324494.1"/>
    </source>
</evidence>
<proteinExistence type="predicted"/>
<dbReference type="Pfam" id="PF06983">
    <property type="entry name" value="3-dmu-9_3-mt"/>
    <property type="match status" value="1"/>
</dbReference>
<gene>
    <name evidence="2" type="ORF">GCM10023149_26130</name>
</gene>
<dbReference type="SUPFAM" id="SSF54593">
    <property type="entry name" value="Glyoxalase/Bleomycin resistance protein/Dihydroxybiphenyl dioxygenase"/>
    <property type="match status" value="1"/>
</dbReference>
<keyword evidence="3" id="KW-1185">Reference proteome</keyword>
<accession>A0ABP8GHJ5</accession>
<evidence type="ECO:0000259" key="1">
    <source>
        <dbReference type="Pfam" id="PF06983"/>
    </source>
</evidence>
<dbReference type="RefSeq" id="WP_345211538.1">
    <property type="nucleotide sequence ID" value="NZ_BAABFT010000006.1"/>
</dbReference>
<dbReference type="PANTHER" id="PTHR33990:SF1">
    <property type="entry name" value="PROTEIN YJDN"/>
    <property type="match status" value="1"/>
</dbReference>
<dbReference type="EMBL" id="BAABFT010000006">
    <property type="protein sequence ID" value="GAA4324494.1"/>
    <property type="molecule type" value="Genomic_DNA"/>
</dbReference>
<dbReference type="PANTHER" id="PTHR33990">
    <property type="entry name" value="PROTEIN YJDN-RELATED"/>
    <property type="match status" value="1"/>
</dbReference>
<sequence length="142" mass="15789">MATINPYLNFNGNTEEVFNFYKSVFGGEFAMLMRFKDTQDCSGMAEAEQNLIMHVALPIGPTTILMASDVPPSMPASTTGTNFSISISVDSKEEGDRIFTGLSEGGQVTLPMQTMFWGAYFGMLIDKFGINWMVNYDEKYTQ</sequence>
<organism evidence="2 3">
    <name type="scientific">Mucilaginibacter gynuensis</name>
    <dbReference type="NCBI Taxonomy" id="1302236"/>
    <lineage>
        <taxon>Bacteria</taxon>
        <taxon>Pseudomonadati</taxon>
        <taxon>Bacteroidota</taxon>
        <taxon>Sphingobacteriia</taxon>
        <taxon>Sphingobacteriales</taxon>
        <taxon>Sphingobacteriaceae</taxon>
        <taxon>Mucilaginibacter</taxon>
    </lineage>
</organism>